<feature type="transmembrane region" description="Helical" evidence="8">
    <location>
        <begin position="598"/>
        <end position="622"/>
    </location>
</feature>
<feature type="transmembrane region" description="Helical" evidence="8">
    <location>
        <begin position="1326"/>
        <end position="1351"/>
    </location>
</feature>
<dbReference type="Pfam" id="PF12349">
    <property type="entry name" value="Sterol-sensing"/>
    <property type="match status" value="2"/>
</dbReference>
<keyword evidence="3 8" id="KW-0812">Transmembrane</keyword>
<feature type="region of interest" description="Disordered" evidence="7">
    <location>
        <begin position="1584"/>
        <end position="1636"/>
    </location>
</feature>
<feature type="region of interest" description="Disordered" evidence="7">
    <location>
        <begin position="2045"/>
        <end position="2067"/>
    </location>
</feature>
<comment type="similarity">
    <text evidence="2">Belongs to the patched family.</text>
</comment>
<name>A0AAE1ZJ31_SCHME</name>
<keyword evidence="4 8" id="KW-1133">Transmembrane helix</keyword>
<feature type="transmembrane region" description="Helical" evidence="8">
    <location>
        <begin position="1302"/>
        <end position="1320"/>
    </location>
</feature>
<evidence type="ECO:0000256" key="1">
    <source>
        <dbReference type="ARBA" id="ARBA00004141"/>
    </source>
</evidence>
<dbReference type="InterPro" id="IPR053958">
    <property type="entry name" value="HMGCR/SNAP/NPC1-like_SSD"/>
</dbReference>
<comment type="caution">
    <text evidence="10">The sequence shown here is derived from an EMBL/GenBank/DDBJ whole genome shotgun (WGS) entry which is preliminary data.</text>
</comment>
<feature type="transmembrane region" description="Helical" evidence="8">
    <location>
        <begin position="698"/>
        <end position="720"/>
    </location>
</feature>
<keyword evidence="11" id="KW-1185">Reference proteome</keyword>
<evidence type="ECO:0000259" key="9">
    <source>
        <dbReference type="PROSITE" id="PS50156"/>
    </source>
</evidence>
<dbReference type="PANTHER" id="PTHR46022">
    <property type="entry name" value="PROTEIN PATCHED"/>
    <property type="match status" value="1"/>
</dbReference>
<feature type="domain" description="SSD" evidence="9">
    <location>
        <begin position="564"/>
        <end position="748"/>
    </location>
</feature>
<sequence length="2067" mass="228919">MKSARQFVFDGLPVESTLKLHTSSPENETVVDPTASSSANSKSLWGFSENILYDPAYCTTLHWWWRSKFSRFEEFVNAYHWKMLSYIVILGLFCFGLKAVSVDTDFDRLWIDESDRLTAEWKYLAKAFRSVHTETLYGDSYYFSRDTKLSRMTYHSQRDEMKEKEADLFSFSSTLSKSKSETDSSLNSREFMGSMETILQTTIPYAPSQPFSEQMKTNHPYSSGKINDNNNDNYADILTPEALLDHMEFLIKVRRLTITIGSSKWSFKDLCQRASLPFGAEMHHLQAYLDMIIPCIVITPLDCFWEGAKVLGPEEGMWVPWFDERTLLQWTNIDPVGLLQDLSKRYGNYSQAEIRNLINLFYDAGINHGYLNRSCLDPSDPACPLSAPNYKGKAPCISKILSGGCPGFASKMLHWPEQIIVGGRVYTNNNFDRQMVSFNLSQNYTRSSQLSNQLHFSSSTGFNKNKSGSKNLTHILLKANSLQSLILLRSPRDLYEAVRRSDPYKHEDWTLDDARLVLREWRRNLRRLVIEHNSHLQPNVGWQFFAFTNASLRDLLQEITVRLGPVTLIGCLLLVFLYGVVCLLGWRDPVRSQCWLALCGLIIIALSSVAGLGICAVVGIPFNVLTIQVLPFLLLGLGVDSVFVLTTCHECCISRRVVSLTNSPPADVNILSSTISLSSCSSKSLTPVHVLPVHGPSLLFGTIAVAGAFFSAAFIPVPLIRQFCLQAGILILVQSVSVFVLFPVLLQLDETRRNQKRLDVLCCLRQLDSETTISTNPPKQNSSCHCEPCHLRQLNYHSGRKNAISNRCHCLNHHHHYCRHCCYLDSKKSIGGREISFNLAEKCISSSVFPHPSIQVNVVSHLSRSKRSPPSHFDSEVAKSVVNTMANPDAHIVHTTVTVTGNQDRKSNASNIPESSGTEKVSFLECDKKCPTCQNVTSLSDQRSLQKCVNKSESCSSGPTTTLHSSLLVRFAKHFSLFITSHWSVQLCICILGLGLFCAAVLCATFKLRLGLDWSSLTPSDTIECGFIKTAGQAFGLSNFHIIARGSDLPGSRPVPSQSIIQYSTSSASSGTSARSRISLATVGRGIDFPMQQRRLRWMYDCLTKISGVMLSGRKVWLDTMRDWLEEVQNAFDKDRKRGYITDSGHWDANASELGVLGLRLIVQTDRGRELSRINTGRLVRSGIIDPPAFYTLLRAWRSKDALNFSSLPCVIYPEPNIVHVGRLTGPGFPSDLHALAPAEPIEFVQTSFYAVGVSEMDSQLDLVQQVRHITETATIQGVPAFPTGVPFTFAEHYIYLVRETAIAFGIFCIIILIMGLIFFSPITVLLLLVIGAVGGACSAIIGLVILNLALNPISACLLLVSSGLGTRISIGFLGSWPVSHLYTDSSPIQSSSRKTFLCQPNSSSYGCATLHPIHFCTRVQQSRHDLKQVTLSKSPLPSSVLNMTISVSKRRQLVRAQIVRMLSNHFTATFHATVGLLLSLSLLIAARVQFIADYFFRLIVIVSFVCLFNAMCLIPTICYLIGPLHNRFLLGGRRNLSNITSVSQKPPLQDDITPPSVDKPIHDYFKYHSPGINVNPEHHHVIMSNNDSQSSFSSSPSNMSPNLSSPSSSRSSSSLSQPEHNHGDECRQNTKISGKTESMYKESNCLILRESAKDIVHHSLNYQNNHSLWMNPSQQRTSNAAATAAAAAVVVAAAAAASVRSRPPSLSTISEEPSHSNSTVSLNHTTPPNSGNSSASSNNHNNNLPNLENEKNSLDSATSNSIDSIKNYFALQNFPLSLLSSVDFFRMSKFLNPNMSANEICESLYNSITSPASSNISTPVKGHQLITNRELLLDPNIASTLLAAVTATSRETVYKPVGEATLIERSENMPPPYSSVVSQSHSVDLDKSSERIPIVSQQTACMLHNTFACVSDSETSTKSCVGNCGVSDFNTQLAKTTNTCQSNFRTTSSSKSFKHDYHHLRKKNVSSVFSSCSSHMYHSVPINTSSNCKVSQLPLSGSDSSTAHLNVNIQHSYSHNHQHRSSSRSVTHCTICSTINSNTNLHHQSTSHSCLLNPHSDSQIKKSRNV</sequence>
<dbReference type="GO" id="GO:0045879">
    <property type="term" value="P:negative regulation of smoothened signaling pathway"/>
    <property type="evidence" value="ECO:0007669"/>
    <property type="project" value="TreeGrafter"/>
</dbReference>
<feature type="transmembrane region" description="Helical" evidence="8">
    <location>
        <begin position="1469"/>
        <end position="1489"/>
    </location>
</feature>
<feature type="compositionally biased region" description="Low complexity" evidence="7">
    <location>
        <begin position="1728"/>
        <end position="1748"/>
    </location>
</feature>
<evidence type="ECO:0000256" key="4">
    <source>
        <dbReference type="ARBA" id="ARBA00022989"/>
    </source>
</evidence>
<evidence type="ECO:0000256" key="8">
    <source>
        <dbReference type="SAM" id="Phobius"/>
    </source>
</evidence>
<dbReference type="GO" id="GO:0097108">
    <property type="term" value="F:hedgehog family protein binding"/>
    <property type="evidence" value="ECO:0007669"/>
    <property type="project" value="TreeGrafter"/>
</dbReference>
<dbReference type="PROSITE" id="PS50156">
    <property type="entry name" value="SSD"/>
    <property type="match status" value="1"/>
</dbReference>
<reference evidence="10" key="2">
    <citation type="journal article" date="2023" name="Infect Dis Poverty">
        <title>Chromosome-scale genome of the human blood fluke Schistosoma mekongi and its implications for public health.</title>
        <authorList>
            <person name="Zhou M."/>
            <person name="Xu L."/>
            <person name="Xu D."/>
            <person name="Chen W."/>
            <person name="Khan J."/>
            <person name="Hu Y."/>
            <person name="Huang H."/>
            <person name="Wei H."/>
            <person name="Zhang Y."/>
            <person name="Chusongsang P."/>
            <person name="Tanasarnprasert K."/>
            <person name="Hu X."/>
            <person name="Limpanont Y."/>
            <person name="Lv Z."/>
        </authorList>
    </citation>
    <scope>NUCLEOTIDE SEQUENCE</scope>
    <source>
        <strain evidence="10">LV_2022a</strain>
    </source>
</reference>
<feature type="transmembrane region" description="Helical" evidence="8">
    <location>
        <begin position="727"/>
        <end position="746"/>
    </location>
</feature>
<organism evidence="10 11">
    <name type="scientific">Schistosoma mekongi</name>
    <name type="common">Parasitic worm</name>
    <dbReference type="NCBI Taxonomy" id="38744"/>
    <lineage>
        <taxon>Eukaryota</taxon>
        <taxon>Metazoa</taxon>
        <taxon>Spiralia</taxon>
        <taxon>Lophotrochozoa</taxon>
        <taxon>Platyhelminthes</taxon>
        <taxon>Trematoda</taxon>
        <taxon>Digenea</taxon>
        <taxon>Strigeidida</taxon>
        <taxon>Schistosomatoidea</taxon>
        <taxon>Schistosomatidae</taxon>
        <taxon>Schistosoma</taxon>
    </lineage>
</organism>
<accession>A0AAE1ZJ31</accession>
<evidence type="ECO:0000256" key="2">
    <source>
        <dbReference type="ARBA" id="ARBA00005585"/>
    </source>
</evidence>
<dbReference type="GO" id="GO:0005886">
    <property type="term" value="C:plasma membrane"/>
    <property type="evidence" value="ECO:0007669"/>
    <property type="project" value="TreeGrafter"/>
</dbReference>
<evidence type="ECO:0000256" key="3">
    <source>
        <dbReference type="ARBA" id="ARBA00022692"/>
    </source>
</evidence>
<feature type="region of interest" description="Disordered" evidence="7">
    <location>
        <begin position="1701"/>
        <end position="1758"/>
    </location>
</feature>
<dbReference type="Gene3D" id="1.20.1640.10">
    <property type="entry name" value="Multidrug efflux transporter AcrB transmembrane domain"/>
    <property type="match status" value="1"/>
</dbReference>
<reference evidence="10" key="1">
    <citation type="submission" date="2022-04" db="EMBL/GenBank/DDBJ databases">
        <authorList>
            <person name="Xu L."/>
            <person name="Lv Z."/>
        </authorList>
    </citation>
    <scope>NUCLEOTIDE SEQUENCE</scope>
    <source>
        <strain evidence="10">LV_2022a</strain>
    </source>
</reference>
<evidence type="ECO:0000256" key="7">
    <source>
        <dbReference type="SAM" id="MobiDB-lite"/>
    </source>
</evidence>
<keyword evidence="5 8" id="KW-0472">Membrane</keyword>
<feature type="compositionally biased region" description="Low complexity" evidence="7">
    <location>
        <begin position="1585"/>
        <end position="1619"/>
    </location>
</feature>
<feature type="transmembrane region" description="Helical" evidence="8">
    <location>
        <begin position="983"/>
        <end position="1006"/>
    </location>
</feature>
<dbReference type="SUPFAM" id="SSF82866">
    <property type="entry name" value="Multidrug efflux transporter AcrB transmembrane domain"/>
    <property type="match status" value="2"/>
</dbReference>
<dbReference type="GO" id="GO:0005119">
    <property type="term" value="F:smoothened binding"/>
    <property type="evidence" value="ECO:0007669"/>
    <property type="project" value="TreeGrafter"/>
</dbReference>
<proteinExistence type="inferred from homology"/>
<feature type="compositionally biased region" description="Basic and acidic residues" evidence="7">
    <location>
        <begin position="1620"/>
        <end position="1629"/>
    </location>
</feature>
<dbReference type="InterPro" id="IPR000731">
    <property type="entry name" value="SSD"/>
</dbReference>
<keyword evidence="6" id="KW-0325">Glycoprotein</keyword>
<dbReference type="PANTHER" id="PTHR46022:SF1">
    <property type="entry name" value="PROTEIN PATCHED"/>
    <property type="match status" value="1"/>
</dbReference>
<feature type="transmembrane region" description="Helical" evidence="8">
    <location>
        <begin position="1495"/>
        <end position="1522"/>
    </location>
</feature>
<dbReference type="EMBL" id="JALJAT010000001">
    <property type="protein sequence ID" value="KAK4474439.1"/>
    <property type="molecule type" value="Genomic_DNA"/>
</dbReference>
<comment type="subcellular location">
    <subcellularLocation>
        <location evidence="1">Membrane</location>
        <topology evidence="1">Multi-pass membrane protein</topology>
    </subcellularLocation>
</comment>
<gene>
    <name evidence="10" type="ORF">MN116_001594</name>
</gene>
<evidence type="ECO:0000313" key="10">
    <source>
        <dbReference type="EMBL" id="KAK4474439.1"/>
    </source>
</evidence>
<protein>
    <recommendedName>
        <fullName evidence="9">SSD domain-containing protein</fullName>
    </recommendedName>
</protein>
<feature type="transmembrane region" description="Helical" evidence="8">
    <location>
        <begin position="563"/>
        <end position="586"/>
    </location>
</feature>
<evidence type="ECO:0000256" key="5">
    <source>
        <dbReference type="ARBA" id="ARBA00023136"/>
    </source>
</evidence>
<dbReference type="Proteomes" id="UP001292079">
    <property type="component" value="Unassembled WGS sequence"/>
</dbReference>
<evidence type="ECO:0000256" key="6">
    <source>
        <dbReference type="ARBA" id="ARBA00023180"/>
    </source>
</evidence>
<dbReference type="GO" id="GO:0008158">
    <property type="term" value="F:hedgehog receptor activity"/>
    <property type="evidence" value="ECO:0007669"/>
    <property type="project" value="TreeGrafter"/>
</dbReference>
<feature type="compositionally biased region" description="Polar residues" evidence="7">
    <location>
        <begin position="1705"/>
        <end position="1727"/>
    </location>
</feature>
<evidence type="ECO:0000313" key="11">
    <source>
        <dbReference type="Proteomes" id="UP001292079"/>
    </source>
</evidence>